<gene>
    <name evidence="1" type="ORF">G3M58_44420</name>
</gene>
<proteinExistence type="predicted"/>
<keyword evidence="1" id="KW-0689">Ribosomal protein</keyword>
<sequence length="28" mass="3272">MKRSKNLRAADAKVDRERNYAPLEAVRL</sequence>
<protein>
    <submittedName>
        <fullName evidence="1">50S ribosomal protein L1</fullName>
    </submittedName>
</protein>
<dbReference type="GO" id="GO:0005840">
    <property type="term" value="C:ribosome"/>
    <property type="evidence" value="ECO:0007669"/>
    <property type="project" value="UniProtKB-KW"/>
</dbReference>
<keyword evidence="1" id="KW-0687">Ribonucleoprotein</keyword>
<name>A0A6G3X6R1_9ACTN</name>
<dbReference type="AlphaFoldDB" id="A0A6G3X6R1"/>
<organism evidence="1">
    <name type="scientific">Streptomyces sp. SID7499</name>
    <dbReference type="NCBI Taxonomy" id="2706086"/>
    <lineage>
        <taxon>Bacteria</taxon>
        <taxon>Bacillati</taxon>
        <taxon>Actinomycetota</taxon>
        <taxon>Actinomycetes</taxon>
        <taxon>Kitasatosporales</taxon>
        <taxon>Streptomycetaceae</taxon>
        <taxon>Streptomyces</taxon>
    </lineage>
</organism>
<evidence type="ECO:0000313" key="1">
    <source>
        <dbReference type="EMBL" id="NEE13489.1"/>
    </source>
</evidence>
<reference evidence="1" key="1">
    <citation type="submission" date="2020-01" db="EMBL/GenBank/DDBJ databases">
        <title>Insect and environment-associated Actinomycetes.</title>
        <authorList>
            <person name="Currrie C."/>
            <person name="Chevrette M."/>
            <person name="Carlson C."/>
            <person name="Stubbendieck R."/>
            <person name="Wendt-Pienkowski E."/>
        </authorList>
    </citation>
    <scope>NUCLEOTIDE SEQUENCE</scope>
    <source>
        <strain evidence="1">SID7499</strain>
    </source>
</reference>
<accession>A0A6G3X6R1</accession>
<dbReference type="EMBL" id="JAAGMN010004627">
    <property type="protein sequence ID" value="NEE13489.1"/>
    <property type="molecule type" value="Genomic_DNA"/>
</dbReference>
<feature type="non-terminal residue" evidence="1">
    <location>
        <position position="28"/>
    </location>
</feature>
<comment type="caution">
    <text evidence="1">The sequence shown here is derived from an EMBL/GenBank/DDBJ whole genome shotgun (WGS) entry which is preliminary data.</text>
</comment>